<name>A0A8J7VY01_9FIRM</name>
<keyword evidence="1" id="KW-1133">Transmembrane helix</keyword>
<accession>A0A8J7VY01</accession>
<keyword evidence="1" id="KW-0812">Transmembrane</keyword>
<gene>
    <name evidence="2" type="ORF">KCX82_02945</name>
</gene>
<keyword evidence="3" id="KW-1185">Reference proteome</keyword>
<reference evidence="2" key="2">
    <citation type="submission" date="2021-04" db="EMBL/GenBank/DDBJ databases">
        <authorList>
            <person name="Liu J."/>
        </authorList>
    </citation>
    <scope>NUCLEOTIDE SEQUENCE</scope>
    <source>
        <strain evidence="2">BAD-6</strain>
    </source>
</reference>
<evidence type="ECO:0000313" key="2">
    <source>
        <dbReference type="EMBL" id="MBR0596824.1"/>
    </source>
</evidence>
<dbReference type="Proteomes" id="UP000675664">
    <property type="component" value="Unassembled WGS sequence"/>
</dbReference>
<sequence length="138" mass="16350">MKQLIVLMGVLPILLIFMLQYMLDQKNHDNIGRLQEYVYSAKEQAKQEGCFTSEIEKDLIEKIKKDFQISEQEIEVVLEDIPQYRTGQFDERELIYYKVSVPIEKIMAGNRFFGIRDEDNRGMYTIESWTASELLNDR</sequence>
<protein>
    <submittedName>
        <fullName evidence="2">Uncharacterized protein</fullName>
    </submittedName>
</protein>
<evidence type="ECO:0000313" key="3">
    <source>
        <dbReference type="Proteomes" id="UP000675664"/>
    </source>
</evidence>
<comment type="caution">
    <text evidence="2">The sequence shown here is derived from an EMBL/GenBank/DDBJ whole genome shotgun (WGS) entry which is preliminary data.</text>
</comment>
<organism evidence="2 3">
    <name type="scientific">Sinanaerobacter chloroacetimidivorans</name>
    <dbReference type="NCBI Taxonomy" id="2818044"/>
    <lineage>
        <taxon>Bacteria</taxon>
        <taxon>Bacillati</taxon>
        <taxon>Bacillota</taxon>
        <taxon>Clostridia</taxon>
        <taxon>Peptostreptococcales</taxon>
        <taxon>Anaerovoracaceae</taxon>
        <taxon>Sinanaerobacter</taxon>
    </lineage>
</organism>
<dbReference type="AlphaFoldDB" id="A0A8J7VY01"/>
<evidence type="ECO:0000256" key="1">
    <source>
        <dbReference type="SAM" id="Phobius"/>
    </source>
</evidence>
<dbReference type="RefSeq" id="WP_227016942.1">
    <property type="nucleotide sequence ID" value="NZ_JAGSND010000001.1"/>
</dbReference>
<feature type="transmembrane region" description="Helical" evidence="1">
    <location>
        <begin position="6"/>
        <end position="23"/>
    </location>
</feature>
<keyword evidence="1" id="KW-0472">Membrane</keyword>
<dbReference type="EMBL" id="JAGSND010000001">
    <property type="protein sequence ID" value="MBR0596824.1"/>
    <property type="molecule type" value="Genomic_DNA"/>
</dbReference>
<reference evidence="2" key="1">
    <citation type="submission" date="2021-04" db="EMBL/GenBank/DDBJ databases">
        <title>Sinoanaerobacter chloroacetimidivorans sp. nov., an obligate anaerobic bacterium isolated from anaerobic sludge.</title>
        <authorList>
            <person name="Bao Y."/>
        </authorList>
    </citation>
    <scope>NUCLEOTIDE SEQUENCE</scope>
    <source>
        <strain evidence="2">BAD-6</strain>
    </source>
</reference>
<proteinExistence type="predicted"/>